<dbReference type="EMBL" id="JAHWGI010000486">
    <property type="protein sequence ID" value="KAK3916080.1"/>
    <property type="molecule type" value="Genomic_DNA"/>
</dbReference>
<evidence type="ECO:0000313" key="2">
    <source>
        <dbReference type="EMBL" id="KAK3916080.1"/>
    </source>
</evidence>
<keyword evidence="2" id="KW-0407">Ion channel</keyword>
<reference evidence="2" key="2">
    <citation type="journal article" date="2023" name="BMC Genomics">
        <title>Pest status, molecular evolution, and epigenetic factors derived from the genome assembly of Frankliniella fusca, a thysanopteran phytovirus vector.</title>
        <authorList>
            <person name="Catto M.A."/>
            <person name="Labadie P.E."/>
            <person name="Jacobson A.L."/>
            <person name="Kennedy G.G."/>
            <person name="Srinivasan R."/>
            <person name="Hunt B.G."/>
        </authorList>
    </citation>
    <scope>NUCLEOTIDE SEQUENCE</scope>
    <source>
        <strain evidence="2">PL_HMW_Pooled</strain>
    </source>
</reference>
<keyword evidence="2" id="KW-0406">Ion transport</keyword>
<evidence type="ECO:0000256" key="1">
    <source>
        <dbReference type="SAM" id="MobiDB-lite"/>
    </source>
</evidence>
<name>A0AAE1H907_9NEOP</name>
<keyword evidence="2" id="KW-0813">Transport</keyword>
<accession>A0AAE1H907</accession>
<reference evidence="2" key="1">
    <citation type="submission" date="2021-07" db="EMBL/GenBank/DDBJ databases">
        <authorList>
            <person name="Catto M.A."/>
            <person name="Jacobson A."/>
            <person name="Kennedy G."/>
            <person name="Labadie P."/>
            <person name="Hunt B.G."/>
            <person name="Srinivasan R."/>
        </authorList>
    </citation>
    <scope>NUCLEOTIDE SEQUENCE</scope>
    <source>
        <strain evidence="2">PL_HMW_Pooled</strain>
        <tissue evidence="2">Head</tissue>
    </source>
</reference>
<comment type="caution">
    <text evidence="2">The sequence shown here is derived from an EMBL/GenBank/DDBJ whole genome shotgun (WGS) entry which is preliminary data.</text>
</comment>
<evidence type="ECO:0000313" key="3">
    <source>
        <dbReference type="Proteomes" id="UP001219518"/>
    </source>
</evidence>
<dbReference type="GO" id="GO:0034220">
    <property type="term" value="P:monoatomic ion transmembrane transport"/>
    <property type="evidence" value="ECO:0007669"/>
    <property type="project" value="UniProtKB-KW"/>
</dbReference>
<feature type="region of interest" description="Disordered" evidence="1">
    <location>
        <begin position="519"/>
        <end position="547"/>
    </location>
</feature>
<dbReference type="PANTHER" id="PTHR47018">
    <property type="entry name" value="CXC DOMAIN-CONTAINING PROTEIN-RELATED"/>
    <property type="match status" value="1"/>
</dbReference>
<organism evidence="2 3">
    <name type="scientific">Frankliniella fusca</name>
    <dbReference type="NCBI Taxonomy" id="407009"/>
    <lineage>
        <taxon>Eukaryota</taxon>
        <taxon>Metazoa</taxon>
        <taxon>Ecdysozoa</taxon>
        <taxon>Arthropoda</taxon>
        <taxon>Hexapoda</taxon>
        <taxon>Insecta</taxon>
        <taxon>Pterygota</taxon>
        <taxon>Neoptera</taxon>
        <taxon>Paraneoptera</taxon>
        <taxon>Thysanoptera</taxon>
        <taxon>Terebrantia</taxon>
        <taxon>Thripoidea</taxon>
        <taxon>Thripidae</taxon>
        <taxon>Frankliniella</taxon>
    </lineage>
</organism>
<keyword evidence="3" id="KW-1185">Reference proteome</keyword>
<feature type="region of interest" description="Disordered" evidence="1">
    <location>
        <begin position="127"/>
        <end position="151"/>
    </location>
</feature>
<protein>
    <submittedName>
        <fullName evidence="2">Potassium channel GORK</fullName>
    </submittedName>
</protein>
<dbReference type="Proteomes" id="UP001219518">
    <property type="component" value="Unassembled WGS sequence"/>
</dbReference>
<proteinExistence type="predicted"/>
<sequence length="1370" mass="153814">MSTQKMVALATPIPLHLVDGAINWDMQKVLLCKRLALDPPLDMCCICQKPGGNLRCPAKNPNLSMRNVGYNLFSANIESLKGTNHVFPSGRKPENFDESSGVKETLIKHEAKFHCKCHLNYTTHFTQEPAQPTSNNTSQQDKPSVRTRSSSVSINPKEEVCFLCKKASLNKQPLHCCMTYEIFNSIKNYGTKANDTAVLAFLAEGDLVAQEAKYHSTCVLTLLAFADLLLYMHEQLEQNGKNCAFNTSTLIKLYNDRLSQLLGEEQPLSDVHNSRFRERILLHLPDLQASKVGREYLLTVKNANILKNLDVSNDVLDALAVNRFIRNLRSTVTSTNITFSGSFAENCEEKCIPPSLLALVNMLLYGPTILSECRASQPAISISQLIMANMLKRRPSGDIVRLNKTQEPPLPLYVGLSIFGSSRDKSLIDSLHRRGLSVSSNRIYELTGNLARTVVQRAEEEGVRGFFTVGALDNIDVKPSSTTSQGEFHGTGISLFQLPFNGEVSTARNFTTTFQEAAKSGSRRVPKLPDTYSEAPDFDLKNPKPTPPLDSSEICDCITQLTGTEEFWHGERDWLLNVHDQLKGNDHLAHEITSWAAFRAERQPVCPLALSNNSLLPLFEQKSATPKMVKHGMDLLKSTTDFLNYGQTPVLCVDQPLFAIAKAIQRKHPEEYGDKQFLILFGPLHIEQNFLRVLGEVTEGSGWTGIVAGSGILPSGSAEGLLKVFSITKSRLFHQYTAAVLFSLLKDAYCHDHPECDVTIETWIQESASKSPTFKYWLLVLRLELLLLKFVRSVREAQFENFKESVILMLPWFFLSGHHLYARWLTVHAADLLSLEGNAPELHRRMSMGAFVVRKSLNGFSALGVDHAHEQNNADIKSREGPLGLTQDLSSLRRWTIAGPEVTHLLSEFEEKLDQKPGPHHEQYPKFQWRFFENCIALKDSFLRSENPFLVRNRDLINLDTGVEFGEQGIASLNILENRGVEMLKEFLEKRLQTHEIPFHSPVKQHKIEIFTCKKNSKPSAVLQLKCDVQLFSRLFIVSLARELDLKQFFERENQLCPPALSSPNGGLRSGDKSNKLVTILEGLSEDGAPQACDGIVLDAPAILRMVTPQEETASFFDYSKQISKYCVDIASKMNCKRVDIVWDQYSEMSIKTTTRTSRGTGARRPGLPQKGPFPKRLKQWEDYLRNAANKSELFTYLAEMALKTEKLTIVTNVNDTIKVSRVNPKDSSLDNVSCALMEEADGRIFLHAQEMVLHGAKCLLLRCSDTDIRYRSSMTCNRKDFNNYGYITLGEDRSAALRGFHAFTGCDTVSFFAGKGKRSAWAAWDQNDDVTTNTFKVLGQPNKAPPDHILPVLEHFVVALYEVEDTCEK</sequence>
<gene>
    <name evidence="2" type="ORF">KUF71_006072</name>
</gene>